<dbReference type="PRINTS" id="PR00092">
    <property type="entry name" value="TYROSINASE"/>
</dbReference>
<keyword evidence="2" id="KW-0186">Copper</keyword>
<dbReference type="PANTHER" id="PTHR11474">
    <property type="entry name" value="TYROSINASE FAMILY MEMBER"/>
    <property type="match status" value="1"/>
</dbReference>
<dbReference type="Pfam" id="PF00264">
    <property type="entry name" value="Tyrosinase"/>
    <property type="match status" value="1"/>
</dbReference>
<name>A0A1B4FMK1_9BURK</name>
<dbReference type="AlphaFoldDB" id="A0A1B4FMK1"/>
<dbReference type="GO" id="GO:0016491">
    <property type="term" value="F:oxidoreductase activity"/>
    <property type="evidence" value="ECO:0007669"/>
    <property type="project" value="InterPro"/>
</dbReference>
<dbReference type="Proteomes" id="UP000062519">
    <property type="component" value="Chromosome 2"/>
</dbReference>
<accession>A0A1B4FMK1</accession>
<gene>
    <name evidence="5" type="ORF">WS70_24455</name>
</gene>
<feature type="domain" description="Tyrosinase copper-binding" evidence="3">
    <location>
        <begin position="81"/>
        <end position="98"/>
    </location>
</feature>
<organism evidence="5 6">
    <name type="scientific">Burkholderia mayonis</name>
    <dbReference type="NCBI Taxonomy" id="1385591"/>
    <lineage>
        <taxon>Bacteria</taxon>
        <taxon>Pseudomonadati</taxon>
        <taxon>Pseudomonadota</taxon>
        <taxon>Betaproteobacteria</taxon>
        <taxon>Burkholderiales</taxon>
        <taxon>Burkholderiaceae</taxon>
        <taxon>Burkholderia</taxon>
        <taxon>pseudomallei group</taxon>
    </lineage>
</organism>
<dbReference type="PROSITE" id="PS00498">
    <property type="entry name" value="TYROSINASE_2"/>
    <property type="match status" value="1"/>
</dbReference>
<dbReference type="InterPro" id="IPR050316">
    <property type="entry name" value="Tyrosinase/Hemocyanin"/>
</dbReference>
<dbReference type="EMBL" id="CP013387">
    <property type="protein sequence ID" value="AOJ04906.1"/>
    <property type="molecule type" value="Genomic_DNA"/>
</dbReference>
<protein>
    <submittedName>
        <fullName evidence="5">Tyrosinase</fullName>
    </submittedName>
</protein>
<feature type="domain" description="Tyrosinase copper-binding" evidence="4">
    <location>
        <begin position="240"/>
        <end position="251"/>
    </location>
</feature>
<dbReference type="GO" id="GO:0046872">
    <property type="term" value="F:metal ion binding"/>
    <property type="evidence" value="ECO:0007669"/>
    <property type="project" value="UniProtKB-KW"/>
</dbReference>
<keyword evidence="6" id="KW-1185">Reference proteome</keyword>
<dbReference type="SUPFAM" id="SSF48056">
    <property type="entry name" value="Di-copper centre-containing domain"/>
    <property type="match status" value="1"/>
</dbReference>
<dbReference type="Gene3D" id="1.10.1280.10">
    <property type="entry name" value="Di-copper center containing domain from catechol oxidase"/>
    <property type="match status" value="1"/>
</dbReference>
<evidence type="ECO:0000256" key="2">
    <source>
        <dbReference type="ARBA" id="ARBA00023008"/>
    </source>
</evidence>
<dbReference type="KEGG" id="buu:WS70_24455"/>
<dbReference type="PROSITE" id="PS00497">
    <property type="entry name" value="TYROSINASE_1"/>
    <property type="match status" value="1"/>
</dbReference>
<reference evidence="5 6" key="1">
    <citation type="submission" date="2015-12" db="EMBL/GenBank/DDBJ databases">
        <title>Diversity of Burkholderia near neighbor genomes.</title>
        <authorList>
            <person name="Sahl J."/>
            <person name="Wagner D."/>
            <person name="Keim P."/>
        </authorList>
    </citation>
    <scope>NUCLEOTIDE SEQUENCE [LARGE SCALE GENOMIC DNA]</scope>
    <source>
        <strain evidence="5 6">BDU6</strain>
    </source>
</reference>
<dbReference type="InterPro" id="IPR002227">
    <property type="entry name" value="Tyrosinase_Cu-bd"/>
</dbReference>
<evidence type="ECO:0000259" key="3">
    <source>
        <dbReference type="PROSITE" id="PS00497"/>
    </source>
</evidence>
<sequence length="514" mass="56853">MTYLRKNVWNLGSDWADPILWYARGVKAMQSRALDDRNSWRFYAAIHGFKESLWRHLGYLDSRDRMPSTADIQAYWKQCQHGSWYFLPWHRGYLLAFEAVVRDEVIKLHGPKDWALPYWNYFEPGEDRLPKAFASPDWPDGKGNNPLYVKQRYGPYNNSEVYVPISLVNQNALGDPDFEGVASGGGPGFGGVCTGFHHSRGIHGGIETQPHDAVHGIVGGRDPLTRQPGLMSNPDIAGLDPIFWLHHANIDRLWEVWRRHPPTHVDPTKVNWLKGPAFIGERPFKMPMPHGDDWTYTPGEMSNLSKLGYAYDDVSAPPKTPPLTVARLNRLRTGQVTAETLEEDIALTDPKIVELFGASDRNLAVKGAEARSSVTLDAAVQRKISANLTKTAAATSATPDRVFLNLENVRGLDDATILSVYINVPEGGDPAKYPDHLAGSVALFGVSNATVVGEEGHAGDGLTFVVEISHMIDALHLAGALPLSKLDVRLVALTPVAEESQVSIGRISVYRQST</sequence>
<dbReference type="InterPro" id="IPR008922">
    <property type="entry name" value="Di-copper_centre_dom_sf"/>
</dbReference>
<evidence type="ECO:0000313" key="5">
    <source>
        <dbReference type="EMBL" id="AOJ04906.1"/>
    </source>
</evidence>
<dbReference type="RefSeq" id="WP_059598501.1">
    <property type="nucleotide sequence ID" value="NZ_CP013387.1"/>
</dbReference>
<proteinExistence type="predicted"/>
<evidence type="ECO:0000256" key="1">
    <source>
        <dbReference type="ARBA" id="ARBA00022723"/>
    </source>
</evidence>
<dbReference type="Pfam" id="PF25271">
    <property type="entry name" value="DUF7868"/>
    <property type="match status" value="1"/>
</dbReference>
<dbReference type="PANTHER" id="PTHR11474:SF76">
    <property type="entry name" value="SHKT DOMAIN-CONTAINING PROTEIN"/>
    <property type="match status" value="1"/>
</dbReference>
<evidence type="ECO:0000259" key="4">
    <source>
        <dbReference type="PROSITE" id="PS00498"/>
    </source>
</evidence>
<keyword evidence="1" id="KW-0479">Metal-binding</keyword>
<evidence type="ECO:0000313" key="6">
    <source>
        <dbReference type="Proteomes" id="UP000062519"/>
    </source>
</evidence>
<dbReference type="InterPro" id="IPR057190">
    <property type="entry name" value="DUF7868"/>
</dbReference>